<dbReference type="InterPro" id="IPR001602">
    <property type="entry name" value="UPF0047_YjbQ-like"/>
</dbReference>
<dbReference type="EMBL" id="CP002772">
    <property type="protein sequence ID" value="AEG18316.1"/>
    <property type="molecule type" value="Genomic_DNA"/>
</dbReference>
<gene>
    <name evidence="2" type="ordered locus">MSWAN_1299</name>
</gene>
<dbReference type="RefSeq" id="WP_013825817.1">
    <property type="nucleotide sequence ID" value="NC_015574.1"/>
</dbReference>
<organism evidence="2 3">
    <name type="scientific">Methanobacterium paludis (strain DSM 25820 / JCM 18151 / SWAN1)</name>
    <dbReference type="NCBI Taxonomy" id="868131"/>
    <lineage>
        <taxon>Archaea</taxon>
        <taxon>Methanobacteriati</taxon>
        <taxon>Methanobacteriota</taxon>
        <taxon>Methanomada group</taxon>
        <taxon>Methanobacteria</taxon>
        <taxon>Methanobacteriales</taxon>
        <taxon>Methanobacteriaceae</taxon>
        <taxon>Methanobacterium</taxon>
    </lineage>
</organism>
<dbReference type="AlphaFoldDB" id="F6D6N3"/>
<comment type="similarity">
    <text evidence="1">Belongs to the UPF0047 family.</text>
</comment>
<dbReference type="HOGENOM" id="CLU_096980_1_1_2"/>
<dbReference type="GeneID" id="10668804"/>
<dbReference type="eggNOG" id="arCOG04214">
    <property type="taxonomic scope" value="Archaea"/>
</dbReference>
<name>F6D6N3_METPW</name>
<dbReference type="STRING" id="868131.MSWAN_1299"/>
<evidence type="ECO:0000313" key="2">
    <source>
        <dbReference type="EMBL" id="AEG18316.1"/>
    </source>
</evidence>
<dbReference type="Pfam" id="PF01894">
    <property type="entry name" value="YjbQ"/>
    <property type="match status" value="1"/>
</dbReference>
<dbReference type="PIRSF" id="PIRSF004681">
    <property type="entry name" value="UCP004681"/>
    <property type="match status" value="1"/>
</dbReference>
<protein>
    <recommendedName>
        <fullName evidence="4">Secondary thiamine-phosphate synthase enzyme</fullName>
    </recommendedName>
</protein>
<sequence>MVKDILDVKTNERVEILDITPQLKAALTKTGIKTGLVTIFSRHSTSGIVINENESGLVEDFKNALESLVPTSKSYKHNKIDNNADSHIRSFIIGSSETIPIESRSLGLGTWQSVFFVELDGPRNRKVTLTFIEE</sequence>
<evidence type="ECO:0000256" key="1">
    <source>
        <dbReference type="ARBA" id="ARBA00005534"/>
    </source>
</evidence>
<dbReference type="SUPFAM" id="SSF111038">
    <property type="entry name" value="YjbQ-like"/>
    <property type="match status" value="1"/>
</dbReference>
<keyword evidence="3" id="KW-1185">Reference proteome</keyword>
<evidence type="ECO:0000313" key="3">
    <source>
        <dbReference type="Proteomes" id="UP000009231"/>
    </source>
</evidence>
<evidence type="ECO:0008006" key="4">
    <source>
        <dbReference type="Google" id="ProtNLM"/>
    </source>
</evidence>
<dbReference type="PANTHER" id="PTHR30615">
    <property type="entry name" value="UNCHARACTERIZED PROTEIN YJBQ-RELATED"/>
    <property type="match status" value="1"/>
</dbReference>
<dbReference type="PANTHER" id="PTHR30615:SF8">
    <property type="entry name" value="UPF0047 PROTEIN C4A8.02C"/>
    <property type="match status" value="1"/>
</dbReference>
<dbReference type="Gene3D" id="2.60.120.460">
    <property type="entry name" value="YjbQ-like"/>
    <property type="match status" value="1"/>
</dbReference>
<accession>F6D6N3</accession>
<reference evidence="2 3" key="1">
    <citation type="journal article" date="2014" name="Int. J. Syst. Evol. Microbiol.">
        <title>Methanobacterium paludis sp. nov. and a novel strain of Methanobacterium lacus isolated from northern peatlands.</title>
        <authorList>
            <person name="Cadillo-Quiroz H."/>
            <person name="Brauer S.L."/>
            <person name="Goodson N."/>
            <person name="Yavitt J.B."/>
            <person name="Zinder S.H."/>
        </authorList>
    </citation>
    <scope>NUCLEOTIDE SEQUENCE [LARGE SCALE GENOMIC DNA]</scope>
    <source>
        <strain evidence="3">DSM 25820 / JCM 18151 / SWAN1</strain>
    </source>
</reference>
<dbReference type="NCBIfam" id="TIGR00149">
    <property type="entry name" value="TIGR00149_YjbQ"/>
    <property type="match status" value="1"/>
</dbReference>
<proteinExistence type="inferred from homology"/>
<dbReference type="InterPro" id="IPR035917">
    <property type="entry name" value="YjbQ-like_sf"/>
</dbReference>
<dbReference type="Proteomes" id="UP000009231">
    <property type="component" value="Chromosome"/>
</dbReference>
<dbReference type="KEGG" id="mew:MSWAN_1299"/>